<evidence type="ECO:0000313" key="2">
    <source>
        <dbReference type="Proteomes" id="UP001300502"/>
    </source>
</evidence>
<dbReference type="SUPFAM" id="SSF53137">
    <property type="entry name" value="Translational machinery components"/>
    <property type="match status" value="1"/>
</dbReference>
<reference evidence="1 2" key="1">
    <citation type="submission" date="2022-07" db="EMBL/GenBank/DDBJ databases">
        <title>Genome-wide signatures of adaptation to extreme environments.</title>
        <authorList>
            <person name="Cho C.H."/>
            <person name="Yoon H.S."/>
        </authorList>
    </citation>
    <scope>NUCLEOTIDE SEQUENCE [LARGE SCALE GENOMIC DNA]</scope>
    <source>
        <strain evidence="1 2">108.79 E11</strain>
    </source>
</reference>
<proteinExistence type="predicted"/>
<sequence>MTRMFGSWFKFDKRKHLLLLLTNKKVQGQIVDKREGKVEITVTSIQKSLLPGGKRPVNEYACANMESARKVGEELASFAERHQIRELWFFPPRPRGGKVKEFSEPFIRRGIRLLDF</sequence>
<dbReference type="AlphaFoldDB" id="A0AAV9IHV4"/>
<dbReference type="Proteomes" id="UP001300502">
    <property type="component" value="Unassembled WGS sequence"/>
</dbReference>
<dbReference type="Gene3D" id="3.30.420.100">
    <property type="match status" value="1"/>
</dbReference>
<name>A0AAV9IHV4_9RHOD</name>
<gene>
    <name evidence="1" type="ORF">GAYE_SCF31G4910</name>
</gene>
<organism evidence="1 2">
    <name type="scientific">Galdieria yellowstonensis</name>
    <dbReference type="NCBI Taxonomy" id="3028027"/>
    <lineage>
        <taxon>Eukaryota</taxon>
        <taxon>Rhodophyta</taxon>
        <taxon>Bangiophyceae</taxon>
        <taxon>Galdieriales</taxon>
        <taxon>Galdieriaceae</taxon>
        <taxon>Galdieria</taxon>
    </lineage>
</organism>
<dbReference type="EMBL" id="JANCYU010000046">
    <property type="protein sequence ID" value="KAK4526989.1"/>
    <property type="molecule type" value="Genomic_DNA"/>
</dbReference>
<protein>
    <submittedName>
        <fullName evidence="1">Uncharacterized protein</fullName>
    </submittedName>
</protein>
<accession>A0AAV9IHV4</accession>
<keyword evidence="2" id="KW-1185">Reference proteome</keyword>
<evidence type="ECO:0000313" key="1">
    <source>
        <dbReference type="EMBL" id="KAK4526989.1"/>
    </source>
</evidence>
<comment type="caution">
    <text evidence="1">The sequence shown here is derived from an EMBL/GenBank/DDBJ whole genome shotgun (WGS) entry which is preliminary data.</text>
</comment>